<dbReference type="AlphaFoldDB" id="A0A9P5NSG6"/>
<evidence type="ECO:0000259" key="2">
    <source>
        <dbReference type="Pfam" id="PF00487"/>
    </source>
</evidence>
<comment type="caution">
    <text evidence="3">The sequence shown here is derived from an EMBL/GenBank/DDBJ whole genome shotgun (WGS) entry which is preliminary data.</text>
</comment>
<dbReference type="OrthoDB" id="1461976at2759"/>
<protein>
    <recommendedName>
        <fullName evidence="2">Fatty acid desaturase domain-containing protein</fullName>
    </recommendedName>
</protein>
<keyword evidence="1" id="KW-0812">Transmembrane</keyword>
<feature type="transmembrane region" description="Helical" evidence="1">
    <location>
        <begin position="186"/>
        <end position="205"/>
    </location>
</feature>
<feature type="transmembrane region" description="Helical" evidence="1">
    <location>
        <begin position="235"/>
        <end position="254"/>
    </location>
</feature>
<feature type="transmembrane region" description="Helical" evidence="1">
    <location>
        <begin position="39"/>
        <end position="59"/>
    </location>
</feature>
<evidence type="ECO:0000256" key="1">
    <source>
        <dbReference type="SAM" id="Phobius"/>
    </source>
</evidence>
<reference evidence="3" key="1">
    <citation type="submission" date="2020-11" db="EMBL/GenBank/DDBJ databases">
        <authorList>
            <consortium name="DOE Joint Genome Institute"/>
            <person name="Ahrendt S."/>
            <person name="Riley R."/>
            <person name="Andreopoulos W."/>
            <person name="LaButti K."/>
            <person name="Pangilinan J."/>
            <person name="Ruiz-duenas F.J."/>
            <person name="Barrasa J.M."/>
            <person name="Sanchez-Garcia M."/>
            <person name="Camarero S."/>
            <person name="Miyauchi S."/>
            <person name="Serrano A."/>
            <person name="Linde D."/>
            <person name="Babiker R."/>
            <person name="Drula E."/>
            <person name="Ayuso-Fernandez I."/>
            <person name="Pacheco R."/>
            <person name="Padilla G."/>
            <person name="Ferreira P."/>
            <person name="Barriuso J."/>
            <person name="Kellner H."/>
            <person name="Castanera R."/>
            <person name="Alfaro M."/>
            <person name="Ramirez L."/>
            <person name="Pisabarro A.G."/>
            <person name="Kuo A."/>
            <person name="Tritt A."/>
            <person name="Lipzen A."/>
            <person name="He G."/>
            <person name="Yan M."/>
            <person name="Ng V."/>
            <person name="Cullen D."/>
            <person name="Martin F."/>
            <person name="Rosso M.-N."/>
            <person name="Henrissat B."/>
            <person name="Hibbett D."/>
            <person name="Martinez A.T."/>
            <person name="Grigoriev I.V."/>
        </authorList>
    </citation>
    <scope>NUCLEOTIDE SEQUENCE</scope>
    <source>
        <strain evidence="3">AH 44721</strain>
    </source>
</reference>
<accession>A0A9P5NSG6</accession>
<feature type="transmembrane region" description="Helical" evidence="1">
    <location>
        <begin position="79"/>
        <end position="102"/>
    </location>
</feature>
<keyword evidence="1" id="KW-0472">Membrane</keyword>
<keyword evidence="4" id="KW-1185">Reference proteome</keyword>
<dbReference type="GO" id="GO:0006629">
    <property type="term" value="P:lipid metabolic process"/>
    <property type="evidence" value="ECO:0007669"/>
    <property type="project" value="InterPro"/>
</dbReference>
<name>A0A9P5NSG6_GYMJU</name>
<feature type="transmembrane region" description="Helical" evidence="1">
    <location>
        <begin position="266"/>
        <end position="287"/>
    </location>
</feature>
<keyword evidence="1" id="KW-1133">Transmembrane helix</keyword>
<proteinExistence type="predicted"/>
<dbReference type="InterPro" id="IPR005804">
    <property type="entry name" value="FA_desaturase_dom"/>
</dbReference>
<feature type="domain" description="Fatty acid desaturase" evidence="2">
    <location>
        <begin position="86"/>
        <end position="285"/>
    </location>
</feature>
<dbReference type="Proteomes" id="UP000724874">
    <property type="component" value="Unassembled WGS sequence"/>
</dbReference>
<gene>
    <name evidence="3" type="ORF">CPB84DRAFT_1846064</name>
</gene>
<evidence type="ECO:0000313" key="3">
    <source>
        <dbReference type="EMBL" id="KAF8902935.1"/>
    </source>
</evidence>
<dbReference type="PANTHER" id="PTHR32100">
    <property type="entry name" value="OMEGA-6 FATTY ACID DESATURASE, CHLOROPLASTIC"/>
    <property type="match status" value="1"/>
</dbReference>
<sequence length="296" mass="34135">MSVQPTSNSKDRRRVSKPTDLNLKDISSRIPSRLHEPNTLWGLSYFVRDIACVVVFWTLGTQVDPFFKYLRTSGFLHPVAARFGIWVSWWFIGLAMMALWVLGHECGHRAFSSSRWICDIVGYFSHSFTGMPYFSWKITHHVHHSFHGSFERDAHHIPKMRADLGIPSEAPGKTINYMEYLEDTPFYTIAMLMIHQFIGFPLYIATNLGGQKHFPSGTSHYNLNATALFKPNQKWAVLASDMGILLVITACFFYSRVYGWPTVFKYYIIPWLGANHWIMVIVFLQAWTYTRGAHAP</sequence>
<evidence type="ECO:0000313" key="4">
    <source>
        <dbReference type="Proteomes" id="UP000724874"/>
    </source>
</evidence>
<organism evidence="3 4">
    <name type="scientific">Gymnopilus junonius</name>
    <name type="common">Spectacular rustgill mushroom</name>
    <name type="synonym">Gymnopilus spectabilis subsp. junonius</name>
    <dbReference type="NCBI Taxonomy" id="109634"/>
    <lineage>
        <taxon>Eukaryota</taxon>
        <taxon>Fungi</taxon>
        <taxon>Dikarya</taxon>
        <taxon>Basidiomycota</taxon>
        <taxon>Agaricomycotina</taxon>
        <taxon>Agaricomycetes</taxon>
        <taxon>Agaricomycetidae</taxon>
        <taxon>Agaricales</taxon>
        <taxon>Agaricineae</taxon>
        <taxon>Hymenogastraceae</taxon>
        <taxon>Gymnopilus</taxon>
    </lineage>
</organism>
<dbReference type="GO" id="GO:0016491">
    <property type="term" value="F:oxidoreductase activity"/>
    <property type="evidence" value="ECO:0007669"/>
    <property type="project" value="InterPro"/>
</dbReference>
<dbReference type="InterPro" id="IPR012171">
    <property type="entry name" value="Fatty_acid_desaturase"/>
</dbReference>
<dbReference type="Pfam" id="PF00487">
    <property type="entry name" value="FA_desaturase"/>
    <property type="match status" value="1"/>
</dbReference>
<dbReference type="EMBL" id="JADNYJ010000033">
    <property type="protein sequence ID" value="KAF8902935.1"/>
    <property type="molecule type" value="Genomic_DNA"/>
</dbReference>